<reference evidence="1 2" key="1">
    <citation type="submission" date="2023-12" db="EMBL/GenBank/DDBJ databases">
        <title>Novel species of the genus Arcicella isolated from rivers.</title>
        <authorList>
            <person name="Lu H."/>
        </authorList>
    </citation>
    <scope>NUCLEOTIDE SEQUENCE [LARGE SCALE GENOMIC DNA]</scope>
    <source>
        <strain evidence="1 2">DC25W</strain>
    </source>
</reference>
<sequence length="520" mass="60595">MKLILFPFFFLFACACRDVNPPIDSLFGINSVKSYSNFQTIKTIQNAKVGATVFDLDNLVFRMYDGNFWNELKYNFDRKNVFIKLISDLNLTKPDFGNQIGLINNEWYIAVISGNNRYTWIRLPQNDFIKKAIVKGDSLNNIRLVISNTDKEKFAHDSKVFVKDDKIYVVYYCNDAINYEGDKEQKLRLCVINQKDLSSRKYFDICEPNKQYKNFRSFFEPIYTANYSFTKEGKIRFFFRVTILSKQTYCYRDFDPKTELFSEPQVSGLRLTVNTPKVEFNIDNILEYLKGKMKIDFGPEKNSMFLTSEPKIYNNKTYYCLTIGHFSSSKEHSFGTSVLLKIDELSDTFEIIGFIDLTKMPSQFSKQFVETAFEFYNGELIFIGRNDISGLLFSKSIDGGISFSSPISINEEYGYRTQNAKPLLYKTMDNRLAMIWNIDDPIINSMNRIVYGRNVMHIRICSGNDLFKNSLNTIIKSTSWCHYPSIFYNQGRYYLTITGDYRLKTKENVGDISLAIFNLN</sequence>
<evidence type="ECO:0000313" key="2">
    <source>
        <dbReference type="Proteomes" id="UP001302222"/>
    </source>
</evidence>
<dbReference type="Proteomes" id="UP001302222">
    <property type="component" value="Unassembled WGS sequence"/>
</dbReference>
<protein>
    <submittedName>
        <fullName evidence="1">Sialidase family protein</fullName>
        <ecNumber evidence="1">3.2.1.-</ecNumber>
    </submittedName>
</protein>
<proteinExistence type="predicted"/>
<dbReference type="GO" id="GO:0016798">
    <property type="term" value="F:hydrolase activity, acting on glycosyl bonds"/>
    <property type="evidence" value="ECO:0007669"/>
    <property type="project" value="UniProtKB-KW"/>
</dbReference>
<comment type="caution">
    <text evidence="1">The sequence shown here is derived from an EMBL/GenBank/DDBJ whole genome shotgun (WGS) entry which is preliminary data.</text>
</comment>
<dbReference type="CDD" id="cd15482">
    <property type="entry name" value="Sialidase_non-viral"/>
    <property type="match status" value="1"/>
</dbReference>
<keyword evidence="1" id="KW-0378">Hydrolase</keyword>
<evidence type="ECO:0000313" key="1">
    <source>
        <dbReference type="EMBL" id="MEA5428596.1"/>
    </source>
</evidence>
<dbReference type="PROSITE" id="PS51257">
    <property type="entry name" value="PROKAR_LIPOPROTEIN"/>
    <property type="match status" value="1"/>
</dbReference>
<keyword evidence="1" id="KW-0326">Glycosidase</keyword>
<name>A0ABU5SMR8_9BACT</name>
<keyword evidence="2" id="KW-1185">Reference proteome</keyword>
<dbReference type="EC" id="3.2.1.-" evidence="1"/>
<dbReference type="RefSeq" id="WP_323261075.1">
    <property type="nucleotide sequence ID" value="NZ_JAYGIM010000014.1"/>
</dbReference>
<dbReference type="EMBL" id="JAYGIM010000014">
    <property type="protein sequence ID" value="MEA5428596.1"/>
    <property type="molecule type" value="Genomic_DNA"/>
</dbReference>
<gene>
    <name evidence="1" type="ORF">VB798_18540</name>
</gene>
<dbReference type="SUPFAM" id="SSF50939">
    <property type="entry name" value="Sialidases"/>
    <property type="match status" value="1"/>
</dbReference>
<accession>A0ABU5SMR8</accession>
<dbReference type="InterPro" id="IPR036278">
    <property type="entry name" value="Sialidase_sf"/>
</dbReference>
<organism evidence="1 2">
    <name type="scientific">Arcicella lustrica</name>
    <dbReference type="NCBI Taxonomy" id="2984196"/>
    <lineage>
        <taxon>Bacteria</taxon>
        <taxon>Pseudomonadati</taxon>
        <taxon>Bacteroidota</taxon>
        <taxon>Cytophagia</taxon>
        <taxon>Cytophagales</taxon>
        <taxon>Flectobacillaceae</taxon>
        <taxon>Arcicella</taxon>
    </lineage>
</organism>